<organism evidence="2">
    <name type="scientific">Muribaculaceae bacterium Z82</name>
    <dbReference type="NCBI Taxonomy" id="2304548"/>
    <lineage>
        <taxon>Bacteria</taxon>
        <taxon>Pseudomonadati</taxon>
        <taxon>Bacteroidota</taxon>
        <taxon>Bacteroidia</taxon>
        <taxon>Bacteroidales</taxon>
        <taxon>Muribaculaceae</taxon>
    </lineage>
</organism>
<evidence type="ECO:0000313" key="2">
    <source>
        <dbReference type="EMBL" id="NBI34544.1"/>
    </source>
</evidence>
<evidence type="ECO:0000256" key="1">
    <source>
        <dbReference type="SAM" id="MobiDB-lite"/>
    </source>
</evidence>
<protein>
    <submittedName>
        <fullName evidence="2">Uncharacterized protein</fullName>
    </submittedName>
</protein>
<gene>
    <name evidence="2" type="ORF">D1639_05770</name>
</gene>
<feature type="region of interest" description="Disordered" evidence="1">
    <location>
        <begin position="34"/>
        <end position="72"/>
    </location>
</feature>
<reference evidence="2" key="1">
    <citation type="submission" date="2018-08" db="EMBL/GenBank/DDBJ databases">
        <title>Murine metabolic-syndrome-specific gut microbial biobank.</title>
        <authorList>
            <person name="Liu C."/>
        </authorList>
    </citation>
    <scope>NUCLEOTIDE SEQUENCE [LARGE SCALE GENOMIC DNA]</scope>
    <source>
        <strain evidence="2">Z82</strain>
    </source>
</reference>
<name>A0A7C9NAR0_9BACT</name>
<proteinExistence type="predicted"/>
<accession>A0A7C9NAR0</accession>
<dbReference type="EMBL" id="QWKH01000032">
    <property type="protein sequence ID" value="NBI34544.1"/>
    <property type="molecule type" value="Genomic_DNA"/>
</dbReference>
<comment type="caution">
    <text evidence="2">The sequence shown here is derived from an EMBL/GenBank/DDBJ whole genome shotgun (WGS) entry which is preliminary data.</text>
</comment>
<dbReference type="AlphaFoldDB" id="A0A7C9NAR0"/>
<sequence length="72" mass="7440">MVEGAALNSDERASAICAGDRPRARSALILAAMASNSSSVRSTPRLAADSSPSATSCARAAEYSQRNGIEQR</sequence>